<dbReference type="InterPro" id="IPR038390">
    <property type="entry name" value="Metal_Tscrpt_repr_sf"/>
</dbReference>
<comment type="caution">
    <text evidence="1">The sequence shown here is derived from an EMBL/GenBank/DDBJ whole genome shotgun (WGS) entry which is preliminary data.</text>
</comment>
<gene>
    <name evidence="1" type="ORF">ACFO8Q_21590</name>
</gene>
<organism evidence="1 2">
    <name type="scientific">Effusibacillus consociatus</name>
    <dbReference type="NCBI Taxonomy" id="1117041"/>
    <lineage>
        <taxon>Bacteria</taxon>
        <taxon>Bacillati</taxon>
        <taxon>Bacillota</taxon>
        <taxon>Bacilli</taxon>
        <taxon>Bacillales</taxon>
        <taxon>Alicyclobacillaceae</taxon>
        <taxon>Effusibacillus</taxon>
    </lineage>
</organism>
<dbReference type="PANTHER" id="PTHR33677">
    <property type="entry name" value="TRANSCRIPTIONAL REPRESSOR FRMR-RELATED"/>
    <property type="match status" value="1"/>
</dbReference>
<protein>
    <submittedName>
        <fullName evidence="1">Metal-sensing transcriptional repressor</fullName>
    </submittedName>
</protein>
<dbReference type="CDD" id="cd10158">
    <property type="entry name" value="CsoR-like_DUF156_1"/>
    <property type="match status" value="1"/>
</dbReference>
<sequence length="93" mass="10527">MERHDHPHNHRKQVVNRLARIEGHIRAIKEMAKEGRDCPDLLLQLAAVRSALDSCGKLILKDHLEGCVIEAAKSGDEQEVLKQLAEALDKFIR</sequence>
<name>A0ABV9QBA6_9BACL</name>
<dbReference type="InterPro" id="IPR003735">
    <property type="entry name" value="Metal_Tscrpt_repr"/>
</dbReference>
<dbReference type="PANTHER" id="PTHR33677:SF3">
    <property type="entry name" value="COPPER-SENSING TRANSCRIPTIONAL REPRESSOR RICR"/>
    <property type="match status" value="1"/>
</dbReference>
<dbReference type="EMBL" id="JBHSHC010000149">
    <property type="protein sequence ID" value="MFC4769902.1"/>
    <property type="molecule type" value="Genomic_DNA"/>
</dbReference>
<evidence type="ECO:0000313" key="2">
    <source>
        <dbReference type="Proteomes" id="UP001596002"/>
    </source>
</evidence>
<dbReference type="Gene3D" id="1.20.58.1000">
    <property type="entry name" value="Metal-sensitive repressor, helix protomer"/>
    <property type="match status" value="1"/>
</dbReference>
<accession>A0ABV9QBA6</accession>
<dbReference type="Pfam" id="PF02583">
    <property type="entry name" value="Trns_repr_metal"/>
    <property type="match status" value="1"/>
</dbReference>
<evidence type="ECO:0000313" key="1">
    <source>
        <dbReference type="EMBL" id="MFC4769902.1"/>
    </source>
</evidence>
<dbReference type="RefSeq" id="WP_380028965.1">
    <property type="nucleotide sequence ID" value="NZ_JBHSHC010000149.1"/>
</dbReference>
<proteinExistence type="predicted"/>
<dbReference type="Proteomes" id="UP001596002">
    <property type="component" value="Unassembled WGS sequence"/>
</dbReference>
<keyword evidence="2" id="KW-1185">Reference proteome</keyword>
<reference evidence="2" key="1">
    <citation type="journal article" date="2019" name="Int. J. Syst. Evol. Microbiol.">
        <title>The Global Catalogue of Microorganisms (GCM) 10K type strain sequencing project: providing services to taxonomists for standard genome sequencing and annotation.</title>
        <authorList>
            <consortium name="The Broad Institute Genomics Platform"/>
            <consortium name="The Broad Institute Genome Sequencing Center for Infectious Disease"/>
            <person name="Wu L."/>
            <person name="Ma J."/>
        </authorList>
    </citation>
    <scope>NUCLEOTIDE SEQUENCE [LARGE SCALE GENOMIC DNA]</scope>
    <source>
        <strain evidence="2">WYCCWR 12678</strain>
    </source>
</reference>